<dbReference type="OrthoDB" id="2547968at2"/>
<dbReference type="EMBL" id="SKFG01000016">
    <property type="protein sequence ID" value="TCZ75817.1"/>
    <property type="molecule type" value="Genomic_DNA"/>
</dbReference>
<dbReference type="SUPFAM" id="SSF82171">
    <property type="entry name" value="DPP6 N-terminal domain-like"/>
    <property type="match status" value="1"/>
</dbReference>
<keyword evidence="2" id="KW-0812">Transmembrane</keyword>
<comment type="caution">
    <text evidence="3">The sequence shown here is derived from an EMBL/GenBank/DDBJ whole genome shotgun (WGS) entry which is preliminary data.</text>
</comment>
<feature type="region of interest" description="Disordered" evidence="1">
    <location>
        <begin position="47"/>
        <end position="69"/>
    </location>
</feature>
<organism evidence="3 4">
    <name type="scientific">Paenibacillus albiflavus</name>
    <dbReference type="NCBI Taxonomy" id="2545760"/>
    <lineage>
        <taxon>Bacteria</taxon>
        <taxon>Bacillati</taxon>
        <taxon>Bacillota</taxon>
        <taxon>Bacilli</taxon>
        <taxon>Bacillales</taxon>
        <taxon>Paenibacillaceae</taxon>
        <taxon>Paenibacillus</taxon>
    </lineage>
</organism>
<feature type="transmembrane region" description="Helical" evidence="2">
    <location>
        <begin position="7"/>
        <end position="27"/>
    </location>
</feature>
<dbReference type="Proteomes" id="UP000295418">
    <property type="component" value="Unassembled WGS sequence"/>
</dbReference>
<sequence>MNKRHNFSGIIILLVVVGAIIAGTLWFSSMNHVSSVPAPTLIPIGSETSTMFPSSPPLKPSSSPSPTPFPEVTIEEQQAFAVEVKEEPIITDWPEDTEALIRLDSEPRMIKDSLSVIVPNRDESITIFFKNRMNRVSVEQSLKKIDTSDAMQIYPKLLLHWSNDYQLHVKFRVSQEEVIPNVKDMYYFDLNGAMTYDGQMLQFHRFIGNVAEPNQWWQVAIDEPSKMKPLTSFEIPYLIQSVDRDGRYVMLSRVIDYCGCDRMTSSVYSLYDTTMGTYEDYPLEVQLTKDYRGSGSFVADHRGFFYDNEAALKSQLPTIDTAVQFQLKDYVHRASFSKDNRFIIMITGPKEPQEGKKLDLTIVELATRQITTLSQVINGRIPYPSMQESNLHPFIDDGKDVYLFVNALKPEDGEVRYRYNWNMKKLIKWEPPKTEIIPPIYQAGFVPSDDGQYRIYSGGIYEGERRIISYEGILNKPWEMWIPNSHRIVRLEGDDSEHTLRIFDVDTRVEVNYDLGTLVITGSRFVSADGKYLYTSASNLSHK</sequence>
<dbReference type="RefSeq" id="WP_132419006.1">
    <property type="nucleotide sequence ID" value="NZ_SKFG01000016.1"/>
</dbReference>
<name>A0A4R4E9F2_9BACL</name>
<keyword evidence="2" id="KW-1133">Transmembrane helix</keyword>
<keyword evidence="4" id="KW-1185">Reference proteome</keyword>
<proteinExistence type="predicted"/>
<evidence type="ECO:0000313" key="4">
    <source>
        <dbReference type="Proteomes" id="UP000295418"/>
    </source>
</evidence>
<keyword evidence="2" id="KW-0472">Membrane</keyword>
<accession>A0A4R4E9F2</accession>
<evidence type="ECO:0000256" key="2">
    <source>
        <dbReference type="SAM" id="Phobius"/>
    </source>
</evidence>
<dbReference type="AlphaFoldDB" id="A0A4R4E9F2"/>
<feature type="compositionally biased region" description="Pro residues" evidence="1">
    <location>
        <begin position="54"/>
        <end position="69"/>
    </location>
</feature>
<evidence type="ECO:0000256" key="1">
    <source>
        <dbReference type="SAM" id="MobiDB-lite"/>
    </source>
</evidence>
<gene>
    <name evidence="3" type="ORF">E0485_15695</name>
</gene>
<evidence type="ECO:0000313" key="3">
    <source>
        <dbReference type="EMBL" id="TCZ75817.1"/>
    </source>
</evidence>
<reference evidence="3 4" key="1">
    <citation type="submission" date="2019-03" db="EMBL/GenBank/DDBJ databases">
        <authorList>
            <person name="Kim M.K.M."/>
        </authorList>
    </citation>
    <scope>NUCLEOTIDE SEQUENCE [LARGE SCALE GENOMIC DNA]</scope>
    <source>
        <strain evidence="3 4">18JY21-1</strain>
    </source>
</reference>
<protein>
    <submittedName>
        <fullName evidence="3">Uncharacterized protein</fullName>
    </submittedName>
</protein>